<dbReference type="InterPro" id="IPR029063">
    <property type="entry name" value="SAM-dependent_MTases_sf"/>
</dbReference>
<name>A0AAV2S5E1_MEGNR</name>
<evidence type="ECO:0000313" key="2">
    <source>
        <dbReference type="EMBL" id="CAL4159451.1"/>
    </source>
</evidence>
<dbReference type="GO" id="GO:0006888">
    <property type="term" value="P:endoplasmic reticulum to Golgi vesicle-mediated transport"/>
    <property type="evidence" value="ECO:0007669"/>
    <property type="project" value="TreeGrafter"/>
</dbReference>
<gene>
    <name evidence="2" type="ORF">MNOR_LOCUS32280</name>
</gene>
<sequence length="229" mass="25843">VEAGALDGEFQSNTLFLEKDHGWKGLLVEPLRESHNLLKYKQRKAWTSRCCLATKPMAHQEILYQFTSTHRGTESALRRAGSRARSALMGSLHGESSDGIEPGQKVYEQVTCLPLGSLLLALGVRNVTFISLDVEGSEPPVVNHFPWKDITVDVWIVEHGVQNITDEFVTRMHTGKARRDDLSLLDLGFIDVFKDRGYVLYGASTDIRVINYVFVRKGSHTYNRINNNR</sequence>
<dbReference type="PANTHER" id="PTHR34009">
    <property type="entry name" value="PROTEIN STAR"/>
    <property type="match status" value="1"/>
</dbReference>
<dbReference type="Proteomes" id="UP001497623">
    <property type="component" value="Unassembled WGS sequence"/>
</dbReference>
<dbReference type="EMBL" id="CAXKWB010043537">
    <property type="protein sequence ID" value="CAL4159451.1"/>
    <property type="molecule type" value="Genomic_DNA"/>
</dbReference>
<feature type="non-terminal residue" evidence="2">
    <location>
        <position position="1"/>
    </location>
</feature>
<dbReference type="GO" id="GO:0016197">
    <property type="term" value="P:endosomal transport"/>
    <property type="evidence" value="ECO:0007669"/>
    <property type="project" value="TreeGrafter"/>
</dbReference>
<dbReference type="GO" id="GO:0005794">
    <property type="term" value="C:Golgi apparatus"/>
    <property type="evidence" value="ECO:0007669"/>
    <property type="project" value="TreeGrafter"/>
</dbReference>
<proteinExistence type="predicted"/>
<dbReference type="AlphaFoldDB" id="A0AAV2S5E1"/>
<dbReference type="Pfam" id="PF05050">
    <property type="entry name" value="Methyltransf_21"/>
    <property type="match status" value="1"/>
</dbReference>
<protein>
    <recommendedName>
        <fullName evidence="1">Methyltransferase FkbM domain-containing protein</fullName>
    </recommendedName>
</protein>
<dbReference type="Gene3D" id="3.40.50.150">
    <property type="entry name" value="Vaccinia Virus protein VP39"/>
    <property type="match status" value="1"/>
</dbReference>
<evidence type="ECO:0000313" key="3">
    <source>
        <dbReference type="Proteomes" id="UP001497623"/>
    </source>
</evidence>
<accession>A0AAV2S5E1</accession>
<dbReference type="PANTHER" id="PTHR34009:SF2">
    <property type="entry name" value="PROTEIN STAR"/>
    <property type="match status" value="1"/>
</dbReference>
<reference evidence="2 3" key="1">
    <citation type="submission" date="2024-05" db="EMBL/GenBank/DDBJ databases">
        <authorList>
            <person name="Wallberg A."/>
        </authorList>
    </citation>
    <scope>NUCLEOTIDE SEQUENCE [LARGE SCALE GENOMIC DNA]</scope>
</reference>
<dbReference type="InterPro" id="IPR053202">
    <property type="entry name" value="EGF_Rcpt_Signaling_Reg"/>
</dbReference>
<keyword evidence="3" id="KW-1185">Reference proteome</keyword>
<dbReference type="GO" id="GO:0031902">
    <property type="term" value="C:late endosome membrane"/>
    <property type="evidence" value="ECO:0007669"/>
    <property type="project" value="TreeGrafter"/>
</dbReference>
<evidence type="ECO:0000259" key="1">
    <source>
        <dbReference type="Pfam" id="PF05050"/>
    </source>
</evidence>
<comment type="caution">
    <text evidence="2">The sequence shown here is derived from an EMBL/GenBank/DDBJ whole genome shotgun (WGS) entry which is preliminary data.</text>
</comment>
<feature type="domain" description="Methyltransferase FkbM" evidence="1">
    <location>
        <begin position="3"/>
        <end position="167"/>
    </location>
</feature>
<dbReference type="GO" id="GO:0005886">
    <property type="term" value="C:plasma membrane"/>
    <property type="evidence" value="ECO:0007669"/>
    <property type="project" value="TreeGrafter"/>
</dbReference>
<dbReference type="InterPro" id="IPR006342">
    <property type="entry name" value="FkbM_mtfrase"/>
</dbReference>
<organism evidence="2 3">
    <name type="scientific">Meganyctiphanes norvegica</name>
    <name type="common">Northern krill</name>
    <name type="synonym">Thysanopoda norvegica</name>
    <dbReference type="NCBI Taxonomy" id="48144"/>
    <lineage>
        <taxon>Eukaryota</taxon>
        <taxon>Metazoa</taxon>
        <taxon>Ecdysozoa</taxon>
        <taxon>Arthropoda</taxon>
        <taxon>Crustacea</taxon>
        <taxon>Multicrustacea</taxon>
        <taxon>Malacostraca</taxon>
        <taxon>Eumalacostraca</taxon>
        <taxon>Eucarida</taxon>
        <taxon>Euphausiacea</taxon>
        <taxon>Euphausiidae</taxon>
        <taxon>Meganyctiphanes</taxon>
    </lineage>
</organism>
<dbReference type="GO" id="GO:0005789">
    <property type="term" value="C:endoplasmic reticulum membrane"/>
    <property type="evidence" value="ECO:0007669"/>
    <property type="project" value="TreeGrafter"/>
</dbReference>